<evidence type="ECO:0000313" key="2">
    <source>
        <dbReference type="EMBL" id="CAF3895649.1"/>
    </source>
</evidence>
<name>A0A8S2E5Y0_9BILA</name>
<dbReference type="AlphaFoldDB" id="A0A8S2E5Y0"/>
<organism evidence="1 3">
    <name type="scientific">Didymodactylos carnosus</name>
    <dbReference type="NCBI Taxonomy" id="1234261"/>
    <lineage>
        <taxon>Eukaryota</taxon>
        <taxon>Metazoa</taxon>
        <taxon>Spiralia</taxon>
        <taxon>Gnathifera</taxon>
        <taxon>Rotifera</taxon>
        <taxon>Eurotatoria</taxon>
        <taxon>Bdelloidea</taxon>
        <taxon>Philodinida</taxon>
        <taxon>Philodinidae</taxon>
        <taxon>Didymodactylos</taxon>
    </lineage>
</organism>
<dbReference type="Proteomes" id="UP000682733">
    <property type="component" value="Unassembled WGS sequence"/>
</dbReference>
<evidence type="ECO:0000313" key="3">
    <source>
        <dbReference type="Proteomes" id="UP000677228"/>
    </source>
</evidence>
<accession>A0A8S2E5Y0</accession>
<dbReference type="Proteomes" id="UP000677228">
    <property type="component" value="Unassembled WGS sequence"/>
</dbReference>
<evidence type="ECO:0000313" key="1">
    <source>
        <dbReference type="EMBL" id="CAF1121376.1"/>
    </source>
</evidence>
<dbReference type="EMBL" id="CAJNOK010010654">
    <property type="protein sequence ID" value="CAF1121376.1"/>
    <property type="molecule type" value="Genomic_DNA"/>
</dbReference>
<dbReference type="EMBL" id="CAJOBA010017425">
    <property type="protein sequence ID" value="CAF3895649.1"/>
    <property type="molecule type" value="Genomic_DNA"/>
</dbReference>
<reference evidence="1" key="1">
    <citation type="submission" date="2021-02" db="EMBL/GenBank/DDBJ databases">
        <authorList>
            <person name="Nowell W R."/>
        </authorList>
    </citation>
    <scope>NUCLEOTIDE SEQUENCE</scope>
</reference>
<gene>
    <name evidence="1" type="ORF">OVA965_LOCUS20196</name>
    <name evidence="2" type="ORF">TMI583_LOCUS20502</name>
</gene>
<protein>
    <submittedName>
        <fullName evidence="1">Uncharacterized protein</fullName>
    </submittedName>
</protein>
<comment type="caution">
    <text evidence="1">The sequence shown here is derived from an EMBL/GenBank/DDBJ whole genome shotgun (WGS) entry which is preliminary data.</text>
</comment>
<proteinExistence type="predicted"/>
<sequence>MVTQEILAAQTSKPFPRLKHIKSVYASVLRILVQTQVPVQSRQPAVLRITIAPAKMATLEPVVARILFG</sequence>